<reference evidence="2" key="2">
    <citation type="submission" date="2015-01" db="EMBL/GenBank/DDBJ databases">
        <title>Evolutionary Origins and Diversification of the Mycorrhizal Mutualists.</title>
        <authorList>
            <consortium name="DOE Joint Genome Institute"/>
            <consortium name="Mycorrhizal Genomics Consortium"/>
            <person name="Kohler A."/>
            <person name="Kuo A."/>
            <person name="Nagy L.G."/>
            <person name="Floudas D."/>
            <person name="Copeland A."/>
            <person name="Barry K.W."/>
            <person name="Cichocki N."/>
            <person name="Veneault-Fourrey C."/>
            <person name="LaButti K."/>
            <person name="Lindquist E.A."/>
            <person name="Lipzen A."/>
            <person name="Lundell T."/>
            <person name="Morin E."/>
            <person name="Murat C."/>
            <person name="Riley R."/>
            <person name="Ohm R."/>
            <person name="Sun H."/>
            <person name="Tunlid A."/>
            <person name="Henrissat B."/>
            <person name="Grigoriev I.V."/>
            <person name="Hibbett D.S."/>
            <person name="Martin F."/>
        </authorList>
    </citation>
    <scope>NUCLEOTIDE SEQUENCE [LARGE SCALE GENOMIC DNA]</scope>
    <source>
        <strain evidence="2">MUT 4182</strain>
    </source>
</reference>
<accession>A0A0C3M1V1</accession>
<gene>
    <name evidence="1" type="ORF">M407DRAFT_243276</name>
</gene>
<evidence type="ECO:0000313" key="2">
    <source>
        <dbReference type="Proteomes" id="UP000054248"/>
    </source>
</evidence>
<dbReference type="EMBL" id="KN823004">
    <property type="protein sequence ID" value="KIO27707.1"/>
    <property type="molecule type" value="Genomic_DNA"/>
</dbReference>
<protein>
    <submittedName>
        <fullName evidence="1">Uncharacterized protein</fullName>
    </submittedName>
</protein>
<dbReference type="AlphaFoldDB" id="A0A0C3M1V1"/>
<keyword evidence="2" id="KW-1185">Reference proteome</keyword>
<organism evidence="1 2">
    <name type="scientific">Tulasnella calospora MUT 4182</name>
    <dbReference type="NCBI Taxonomy" id="1051891"/>
    <lineage>
        <taxon>Eukaryota</taxon>
        <taxon>Fungi</taxon>
        <taxon>Dikarya</taxon>
        <taxon>Basidiomycota</taxon>
        <taxon>Agaricomycotina</taxon>
        <taxon>Agaricomycetes</taxon>
        <taxon>Cantharellales</taxon>
        <taxon>Tulasnellaceae</taxon>
        <taxon>Tulasnella</taxon>
    </lineage>
</organism>
<evidence type="ECO:0000313" key="1">
    <source>
        <dbReference type="EMBL" id="KIO27707.1"/>
    </source>
</evidence>
<reference evidence="1 2" key="1">
    <citation type="submission" date="2014-04" db="EMBL/GenBank/DDBJ databases">
        <authorList>
            <consortium name="DOE Joint Genome Institute"/>
            <person name="Kuo A."/>
            <person name="Girlanda M."/>
            <person name="Perotto S."/>
            <person name="Kohler A."/>
            <person name="Nagy L.G."/>
            <person name="Floudas D."/>
            <person name="Copeland A."/>
            <person name="Barry K.W."/>
            <person name="Cichocki N."/>
            <person name="Veneault-Fourrey C."/>
            <person name="LaButti K."/>
            <person name="Lindquist E.A."/>
            <person name="Lipzen A."/>
            <person name="Lundell T."/>
            <person name="Morin E."/>
            <person name="Murat C."/>
            <person name="Sun H."/>
            <person name="Tunlid A."/>
            <person name="Henrissat B."/>
            <person name="Grigoriev I.V."/>
            <person name="Hibbett D.S."/>
            <person name="Martin F."/>
            <person name="Nordberg H.P."/>
            <person name="Cantor M.N."/>
            <person name="Hua S.X."/>
        </authorList>
    </citation>
    <scope>NUCLEOTIDE SEQUENCE [LARGE SCALE GENOMIC DNA]</scope>
    <source>
        <strain evidence="1 2">MUT 4182</strain>
    </source>
</reference>
<name>A0A0C3M1V1_9AGAM</name>
<dbReference type="Proteomes" id="UP000054248">
    <property type="component" value="Unassembled WGS sequence"/>
</dbReference>
<dbReference type="HOGENOM" id="CLU_2607797_0_0_1"/>
<proteinExistence type="predicted"/>
<sequence length="79" mass="9107">MKVKLVRVWVIGDVVREVVREDDREGGDIVLVKVRIDVEDGERVLELLVLLEDVLEVVDDVDMIVEEFVEIDVEDDEES</sequence>